<gene>
    <name evidence="11" type="ORF">GWI33_011014</name>
</gene>
<dbReference type="InterPro" id="IPR033900">
    <property type="entry name" value="Gram_neg_porin_domain"/>
</dbReference>
<evidence type="ECO:0000256" key="7">
    <source>
        <dbReference type="ARBA" id="ARBA00022989"/>
    </source>
</evidence>
<keyword evidence="4" id="KW-1134">Transmembrane beta strand</keyword>
<keyword evidence="3" id="KW-0813">Transport</keyword>
<feature type="non-terminal residue" evidence="11">
    <location>
        <position position="411"/>
    </location>
</feature>
<evidence type="ECO:0000256" key="2">
    <source>
        <dbReference type="ARBA" id="ARBA00004294"/>
    </source>
</evidence>
<dbReference type="Proteomes" id="UP000625711">
    <property type="component" value="Unassembled WGS sequence"/>
</dbReference>
<evidence type="ECO:0000313" key="12">
    <source>
        <dbReference type="Proteomes" id="UP000625711"/>
    </source>
</evidence>
<dbReference type="Pfam" id="PF13609">
    <property type="entry name" value="Porin_4"/>
    <property type="match status" value="1"/>
</dbReference>
<dbReference type="PANTHER" id="PTHR12778">
    <property type="entry name" value="SOLUTE CARRIER FAMILY 33 ACETYL-COA TRANSPORTER -RELATED"/>
    <property type="match status" value="1"/>
</dbReference>
<feature type="transmembrane region" description="Helical" evidence="9">
    <location>
        <begin position="238"/>
        <end position="260"/>
    </location>
</feature>
<dbReference type="InterPro" id="IPR023614">
    <property type="entry name" value="Porin_dom_sf"/>
</dbReference>
<dbReference type="GO" id="GO:0008521">
    <property type="term" value="F:acetyl-CoA transmembrane transporter activity"/>
    <property type="evidence" value="ECO:0007669"/>
    <property type="project" value="InterPro"/>
</dbReference>
<dbReference type="AlphaFoldDB" id="A0A834IDE1"/>
<feature type="domain" description="Porin" evidence="10">
    <location>
        <begin position="246"/>
        <end position="392"/>
    </location>
</feature>
<dbReference type="InterPro" id="IPR004752">
    <property type="entry name" value="AmpG_permease/AT-1"/>
</dbReference>
<feature type="transmembrane region" description="Helical" evidence="9">
    <location>
        <begin position="154"/>
        <end position="172"/>
    </location>
</feature>
<dbReference type="Gene3D" id="2.40.160.10">
    <property type="entry name" value="Porin"/>
    <property type="match status" value="1"/>
</dbReference>
<feature type="transmembrane region" description="Helical" evidence="9">
    <location>
        <begin position="58"/>
        <end position="79"/>
    </location>
</feature>
<evidence type="ECO:0000256" key="1">
    <source>
        <dbReference type="ARBA" id="ARBA00004141"/>
    </source>
</evidence>
<proteinExistence type="predicted"/>
<keyword evidence="6" id="KW-1000">Mitochondrion outer membrane</keyword>
<dbReference type="Pfam" id="PF13000">
    <property type="entry name" value="Acatn"/>
    <property type="match status" value="1"/>
</dbReference>
<dbReference type="InterPro" id="IPR036259">
    <property type="entry name" value="MFS_trans_sf"/>
</dbReference>
<evidence type="ECO:0000256" key="6">
    <source>
        <dbReference type="ARBA" id="ARBA00022787"/>
    </source>
</evidence>
<keyword evidence="8 9" id="KW-0472">Membrane</keyword>
<dbReference type="GO" id="GO:0005741">
    <property type="term" value="C:mitochondrial outer membrane"/>
    <property type="evidence" value="ECO:0007669"/>
    <property type="project" value="UniProtKB-SubCell"/>
</dbReference>
<feature type="transmembrane region" description="Helical" evidence="9">
    <location>
        <begin position="15"/>
        <end position="37"/>
    </location>
</feature>
<evidence type="ECO:0000256" key="4">
    <source>
        <dbReference type="ARBA" id="ARBA00022452"/>
    </source>
</evidence>
<name>A0A834IDE1_RHYFE</name>
<dbReference type="SUPFAM" id="SSF56935">
    <property type="entry name" value="Porins"/>
    <property type="match status" value="1"/>
</dbReference>
<evidence type="ECO:0000313" key="11">
    <source>
        <dbReference type="EMBL" id="KAF7276008.1"/>
    </source>
</evidence>
<evidence type="ECO:0000256" key="5">
    <source>
        <dbReference type="ARBA" id="ARBA00022692"/>
    </source>
</evidence>
<evidence type="ECO:0000256" key="8">
    <source>
        <dbReference type="ARBA" id="ARBA00023136"/>
    </source>
</evidence>
<feature type="transmembrane region" description="Helical" evidence="9">
    <location>
        <begin position="85"/>
        <end position="103"/>
    </location>
</feature>
<organism evidence="11 12">
    <name type="scientific">Rhynchophorus ferrugineus</name>
    <name type="common">Red palm weevil</name>
    <name type="synonym">Curculio ferrugineus</name>
    <dbReference type="NCBI Taxonomy" id="354439"/>
    <lineage>
        <taxon>Eukaryota</taxon>
        <taxon>Metazoa</taxon>
        <taxon>Ecdysozoa</taxon>
        <taxon>Arthropoda</taxon>
        <taxon>Hexapoda</taxon>
        <taxon>Insecta</taxon>
        <taxon>Pterygota</taxon>
        <taxon>Neoptera</taxon>
        <taxon>Endopterygota</taxon>
        <taxon>Coleoptera</taxon>
        <taxon>Polyphaga</taxon>
        <taxon>Cucujiformia</taxon>
        <taxon>Curculionidae</taxon>
        <taxon>Dryophthorinae</taxon>
        <taxon>Rhynchophorus</taxon>
    </lineage>
</organism>
<evidence type="ECO:0000256" key="9">
    <source>
        <dbReference type="SAM" id="Phobius"/>
    </source>
</evidence>
<reference evidence="11" key="1">
    <citation type="submission" date="2020-08" db="EMBL/GenBank/DDBJ databases">
        <title>Genome sequencing and assembly of the red palm weevil Rhynchophorus ferrugineus.</title>
        <authorList>
            <person name="Dias G.B."/>
            <person name="Bergman C.M."/>
            <person name="Manee M."/>
        </authorList>
    </citation>
    <scope>NUCLEOTIDE SEQUENCE</scope>
    <source>
        <strain evidence="11">AA-2017</strain>
        <tissue evidence="11">Whole larva</tissue>
    </source>
</reference>
<keyword evidence="6" id="KW-0496">Mitochondrion</keyword>
<comment type="subcellular location">
    <subcellularLocation>
        <location evidence="1">Membrane</location>
        <topology evidence="1">Multi-pass membrane protein</topology>
    </subcellularLocation>
    <subcellularLocation>
        <location evidence="2">Mitochondrion outer membrane</location>
    </subcellularLocation>
</comment>
<dbReference type="InterPro" id="IPR024371">
    <property type="entry name" value="AcetylCoA_trans_1-like"/>
</dbReference>
<evidence type="ECO:0000259" key="10">
    <source>
        <dbReference type="Pfam" id="PF13609"/>
    </source>
</evidence>
<keyword evidence="5 9" id="KW-0812">Transmembrane</keyword>
<dbReference type="CDD" id="cd00342">
    <property type="entry name" value="gram_neg_porins"/>
    <property type="match status" value="1"/>
</dbReference>
<dbReference type="PANTHER" id="PTHR12778:SF10">
    <property type="entry name" value="MAJOR FACILITATOR SUPERFAMILY DOMAIN-CONTAINING PROTEIN 3"/>
    <property type="match status" value="1"/>
</dbReference>
<dbReference type="GO" id="GO:0035348">
    <property type="term" value="P:acetyl-CoA transmembrane transport"/>
    <property type="evidence" value="ECO:0007669"/>
    <property type="project" value="InterPro"/>
</dbReference>
<feature type="non-terminal residue" evidence="11">
    <location>
        <position position="1"/>
    </location>
</feature>
<protein>
    <recommendedName>
        <fullName evidence="10">Porin domain-containing protein</fullName>
    </recommendedName>
</protein>
<dbReference type="OrthoDB" id="6415790at2759"/>
<comment type="caution">
    <text evidence="11">The sequence shown here is derived from an EMBL/GenBank/DDBJ whole genome shotgun (WGS) entry which is preliminary data.</text>
</comment>
<feature type="transmembrane region" description="Helical" evidence="9">
    <location>
        <begin position="124"/>
        <end position="148"/>
    </location>
</feature>
<dbReference type="SUPFAM" id="SSF103473">
    <property type="entry name" value="MFS general substrate transporter"/>
    <property type="match status" value="1"/>
</dbReference>
<keyword evidence="12" id="KW-1185">Reference proteome</keyword>
<evidence type="ECO:0000256" key="3">
    <source>
        <dbReference type="ARBA" id="ARBA00022448"/>
    </source>
</evidence>
<keyword evidence="7 9" id="KW-1133">Transmembrane helix</keyword>
<dbReference type="EMBL" id="JAACXV010008531">
    <property type="protein sequence ID" value="KAF7276008.1"/>
    <property type="molecule type" value="Genomic_DNA"/>
</dbReference>
<dbReference type="GO" id="GO:0015288">
    <property type="term" value="F:porin activity"/>
    <property type="evidence" value="ECO:0007669"/>
    <property type="project" value="InterPro"/>
</dbReference>
<accession>A0A834IDE1</accession>
<sequence length="411" mass="44791">GLPVGFMTQALPTLLRHYGVSLTQIGVSGLLMMPWAIKFLWAPYVDRFVSRRLGHYRAWILFTQGLSIACLVILAYLPVEQLNQISALWGLFLVLFVLNSFCATQDIATDGLAVKILNKGQLHWGNTFQVIGSRLGFILGGGLVLYAIDLLSWKVTFLALAGGVLLNSYPIIKYREAPLQPLVSKEKIEHELWQKLKSIYGYLWTSNELKLWLLVIVTYKIADGLSGPILKPMMVDMAVAVGIVFASVGSVAVAAAPTFYGEIDLSVDYLPESNAVGTKDRDVTDVSTNSSFIGVKGSEDLTDRLSVIYAAEWSINADGNGDSDFGQRNRFVGLKDKQLGTLKIGKHDTPLKQLSSTVDIFNNYANNKADIGAIATGENRIDDVVVYESPAIAVAEGKINIKALLATGEAS</sequence>
<dbReference type="Gene3D" id="1.20.1250.20">
    <property type="entry name" value="MFS general substrate transporter like domains"/>
    <property type="match status" value="1"/>
</dbReference>